<dbReference type="InterPro" id="IPR002498">
    <property type="entry name" value="PInositol-4-P-4/5-kinase_core"/>
</dbReference>
<dbReference type="PANTHER" id="PTHR23086:SF8">
    <property type="entry name" value="PHOSPHATIDYLINOSITOL 5-PHOSPHATE 4-KINASE, ISOFORM A"/>
    <property type="match status" value="1"/>
</dbReference>
<dbReference type="GO" id="GO:0046854">
    <property type="term" value="P:phosphatidylinositol phosphate biosynthetic process"/>
    <property type="evidence" value="ECO:0007669"/>
    <property type="project" value="TreeGrafter"/>
</dbReference>
<dbReference type="GO" id="GO:0005524">
    <property type="term" value="F:ATP binding"/>
    <property type="evidence" value="ECO:0007669"/>
    <property type="project" value="UniProtKB-UniRule"/>
</dbReference>
<keyword evidence="1" id="KW-0547">Nucleotide-binding</keyword>
<dbReference type="Pfam" id="PF13499">
    <property type="entry name" value="EF-hand_7"/>
    <property type="match status" value="1"/>
</dbReference>
<keyword evidence="1" id="KW-0808">Transferase</keyword>
<dbReference type="GO" id="GO:0005509">
    <property type="term" value="F:calcium ion binding"/>
    <property type="evidence" value="ECO:0007669"/>
    <property type="project" value="InterPro"/>
</dbReference>
<dbReference type="EMBL" id="CAJJDN010000005">
    <property type="protein sequence ID" value="CAD8050602.1"/>
    <property type="molecule type" value="Genomic_DNA"/>
</dbReference>
<evidence type="ECO:0000313" key="4">
    <source>
        <dbReference type="EMBL" id="CAD8050602.1"/>
    </source>
</evidence>
<reference evidence="4" key="1">
    <citation type="submission" date="2021-01" db="EMBL/GenBank/DDBJ databases">
        <authorList>
            <consortium name="Genoscope - CEA"/>
            <person name="William W."/>
        </authorList>
    </citation>
    <scope>NUCLEOTIDE SEQUENCE</scope>
</reference>
<dbReference type="SMART" id="SM00054">
    <property type="entry name" value="EFh"/>
    <property type="match status" value="3"/>
</dbReference>
<dbReference type="Pfam" id="PF01504">
    <property type="entry name" value="PIP5K"/>
    <property type="match status" value="2"/>
</dbReference>
<accession>A0A8S1KD07</accession>
<evidence type="ECO:0000259" key="3">
    <source>
        <dbReference type="PROSITE" id="PS51455"/>
    </source>
</evidence>
<dbReference type="PROSITE" id="PS51455">
    <property type="entry name" value="PIPK"/>
    <property type="match status" value="1"/>
</dbReference>
<feature type="domain" description="PIPK" evidence="3">
    <location>
        <begin position="328"/>
        <end position="673"/>
    </location>
</feature>
<evidence type="ECO:0000313" key="5">
    <source>
        <dbReference type="Proteomes" id="UP000692954"/>
    </source>
</evidence>
<feature type="domain" description="EF-hand" evidence="2">
    <location>
        <begin position="98"/>
        <end position="133"/>
    </location>
</feature>
<dbReference type="PROSITE" id="PS00018">
    <property type="entry name" value="EF_HAND_1"/>
    <property type="match status" value="1"/>
</dbReference>
<dbReference type="CDD" id="cd00139">
    <property type="entry name" value="PIPKc"/>
    <property type="match status" value="1"/>
</dbReference>
<feature type="domain" description="EF-hand" evidence="2">
    <location>
        <begin position="149"/>
        <end position="184"/>
    </location>
</feature>
<evidence type="ECO:0008006" key="6">
    <source>
        <dbReference type="Google" id="ProtNLM"/>
    </source>
</evidence>
<keyword evidence="1" id="KW-0067">ATP-binding</keyword>
<evidence type="ECO:0000259" key="2">
    <source>
        <dbReference type="PROSITE" id="PS50222"/>
    </source>
</evidence>
<keyword evidence="1" id="KW-0418">Kinase</keyword>
<comment type="caution">
    <text evidence="4">The sequence shown here is derived from an EMBL/GenBank/DDBJ whole genome shotgun (WGS) entry which is preliminary data.</text>
</comment>
<dbReference type="PANTHER" id="PTHR23086">
    <property type="entry name" value="PHOSPHATIDYLINOSITOL-4-PHOSPHATE 5-KINASE"/>
    <property type="match status" value="1"/>
</dbReference>
<name>A0A8S1KD07_9CILI</name>
<protein>
    <recommendedName>
        <fullName evidence="6">Phosphatidylinositol-4-phosphate 5-kinase</fullName>
    </recommendedName>
</protein>
<feature type="domain" description="EF-hand" evidence="2">
    <location>
        <begin position="67"/>
        <end position="97"/>
    </location>
</feature>
<dbReference type="GO" id="GO:0005886">
    <property type="term" value="C:plasma membrane"/>
    <property type="evidence" value="ECO:0007669"/>
    <property type="project" value="TreeGrafter"/>
</dbReference>
<sequence length="678" mass="79480">MKCLKFRKEKLYQQTLLNYNDTRFNDKELNVLRKRFISMTNGSKYINKEQFKNNLAVLGLDSISCLADALFQAMDINLDGHIEFEEFVAYFDKITYGTQDEKAEISFRLIDQARNGYITYQDFSNTMQQLIKSYTIMKGAELSYDIIDHMEKKYQDIFNLIDINKDQKISLQEYIIALTKNPQILDVFEFLKKGVTQTIKESQHIRDQMMLYEFDKLNKQTADILNSLSEQQEKSLTLKKKQSVKQKYGVDVLIDDDQTENLVEKDNLSWIQNLSHEQLKLKCQDLYQKLQKLHSDSGNSLSKLENLYHEKLEQEGFQEQILIKQVSISNNKYKKSSVQIGNEIWDLVINMMLGIQMAVKSANAVIENFLSYQDFEIKQCFEIISYQNKDKCKFYDFAPKVFNQIRKLQMVDNDSYLNSIGPENLLFSFMQGDLSTLSELTSTGKSGSFFYYSQDGLYTLKTISQREFFLFRKILSNYFYYLKHSPFSLIIKLYGLHKISVNGKKIFFIVMGNVFKTEYQIHKKYDIKGSTYKRTTQQDVDPDVARKDLDFISNNEIISIDQKKKDQLIEQIEKDSDFLANNNLLDYSLLIGIHHVESKDCFQMVEDCKNLNIVKSSDYNKIFFFGIIDILTEYNTSKQLESCYKRIVQGPSISAIPPIEYSKRFQNFIRSILSQENI</sequence>
<dbReference type="InterPro" id="IPR023610">
    <property type="entry name" value="PInositol-4/5-P-5/4-kinase"/>
</dbReference>
<evidence type="ECO:0000256" key="1">
    <source>
        <dbReference type="PROSITE-ProRule" id="PRU00781"/>
    </source>
</evidence>
<dbReference type="Proteomes" id="UP000692954">
    <property type="component" value="Unassembled WGS sequence"/>
</dbReference>
<gene>
    <name evidence="4" type="ORF">PSON_ATCC_30995.1.T0050100</name>
</gene>
<dbReference type="GO" id="GO:0016308">
    <property type="term" value="F:1-phosphatidylinositol-4-phosphate 5-kinase activity"/>
    <property type="evidence" value="ECO:0007669"/>
    <property type="project" value="TreeGrafter"/>
</dbReference>
<dbReference type="InterPro" id="IPR018247">
    <property type="entry name" value="EF_Hand_1_Ca_BS"/>
</dbReference>
<dbReference type="InterPro" id="IPR002048">
    <property type="entry name" value="EF_hand_dom"/>
</dbReference>
<dbReference type="Pfam" id="PF13833">
    <property type="entry name" value="EF-hand_8"/>
    <property type="match status" value="1"/>
</dbReference>
<organism evidence="4 5">
    <name type="scientific">Paramecium sonneborni</name>
    <dbReference type="NCBI Taxonomy" id="65129"/>
    <lineage>
        <taxon>Eukaryota</taxon>
        <taxon>Sar</taxon>
        <taxon>Alveolata</taxon>
        <taxon>Ciliophora</taxon>
        <taxon>Intramacronucleata</taxon>
        <taxon>Oligohymenophorea</taxon>
        <taxon>Peniculida</taxon>
        <taxon>Parameciidae</taxon>
        <taxon>Paramecium</taxon>
    </lineage>
</organism>
<dbReference type="AlphaFoldDB" id="A0A8S1KD07"/>
<dbReference type="PROSITE" id="PS50222">
    <property type="entry name" value="EF_HAND_2"/>
    <property type="match status" value="3"/>
</dbReference>
<proteinExistence type="predicted"/>
<dbReference type="SMART" id="SM00330">
    <property type="entry name" value="PIPKc"/>
    <property type="match status" value="1"/>
</dbReference>
<dbReference type="OrthoDB" id="2129491at2759"/>
<keyword evidence="5" id="KW-1185">Reference proteome</keyword>